<sequence length="220" mass="23824">MAILGTLISFQVIDFCGINVAKIADKEFNEINSQELWFEPTDVHKAAKAFQTDLWKTISVASPNLNELRTMISEIDPGDQEYSELAPEMEAWFLSKKLLAQSPSLTLLVTLGPRGVLVVRHSGPEEPFFIPRDRIDANTELSARLYPALPPPSEANLNESGAGDCLAAGVIARALRGCSETQAIAGGLAAALASLVSPYAVPDKFPDPHIIDKAPYHKIS</sequence>
<dbReference type="InterPro" id="IPR029056">
    <property type="entry name" value="Ribokinase-like"/>
</dbReference>
<dbReference type="SUPFAM" id="SSF53613">
    <property type="entry name" value="Ribokinase-like"/>
    <property type="match status" value="1"/>
</dbReference>
<dbReference type="AlphaFoldDB" id="A0AAN9W1B7"/>
<dbReference type="GO" id="GO:0016798">
    <property type="term" value="F:hydrolase activity, acting on glycosyl bonds"/>
    <property type="evidence" value="ECO:0007669"/>
    <property type="project" value="TreeGrafter"/>
</dbReference>
<dbReference type="GO" id="GO:0004730">
    <property type="term" value="F:pseudouridylate synthase activity"/>
    <property type="evidence" value="ECO:0007669"/>
    <property type="project" value="TreeGrafter"/>
</dbReference>
<gene>
    <name evidence="2" type="ORF">R5R35_001528</name>
</gene>
<dbReference type="Gene3D" id="3.40.1190.20">
    <property type="match status" value="1"/>
</dbReference>
<protein>
    <recommendedName>
        <fullName evidence="4">Carbohydrate kinase PfkB domain-containing protein</fullName>
    </recommendedName>
</protein>
<dbReference type="GO" id="GO:0046872">
    <property type="term" value="F:metal ion binding"/>
    <property type="evidence" value="ECO:0007669"/>
    <property type="project" value="UniProtKB-KW"/>
</dbReference>
<accession>A0AAN9W1B7</accession>
<dbReference type="Proteomes" id="UP001378592">
    <property type="component" value="Unassembled WGS sequence"/>
</dbReference>
<name>A0AAN9W1B7_9ORTH</name>
<reference evidence="2 3" key="1">
    <citation type="submission" date="2024-03" db="EMBL/GenBank/DDBJ databases">
        <title>The genome assembly and annotation of the cricket Gryllus longicercus Weissman &amp; Gray.</title>
        <authorList>
            <person name="Szrajer S."/>
            <person name="Gray D."/>
            <person name="Ylla G."/>
        </authorList>
    </citation>
    <scope>NUCLEOTIDE SEQUENCE [LARGE SCALE GENOMIC DNA]</scope>
    <source>
        <strain evidence="2">DAG 2021-001</strain>
        <tissue evidence="2">Whole body minus gut</tissue>
    </source>
</reference>
<proteinExistence type="predicted"/>
<evidence type="ECO:0008006" key="4">
    <source>
        <dbReference type="Google" id="ProtNLM"/>
    </source>
</evidence>
<evidence type="ECO:0000313" key="3">
    <source>
        <dbReference type="Proteomes" id="UP001378592"/>
    </source>
</evidence>
<evidence type="ECO:0000313" key="2">
    <source>
        <dbReference type="EMBL" id="KAK7874433.1"/>
    </source>
</evidence>
<dbReference type="PANTHER" id="PTHR42909">
    <property type="entry name" value="ZGC:136858"/>
    <property type="match status" value="1"/>
</dbReference>
<evidence type="ECO:0000256" key="1">
    <source>
        <dbReference type="ARBA" id="ARBA00022723"/>
    </source>
</evidence>
<keyword evidence="1" id="KW-0479">Metal-binding</keyword>
<keyword evidence="3" id="KW-1185">Reference proteome</keyword>
<dbReference type="EMBL" id="JAZDUA010000002">
    <property type="protein sequence ID" value="KAK7874433.1"/>
    <property type="molecule type" value="Genomic_DNA"/>
</dbReference>
<dbReference type="GO" id="GO:0005737">
    <property type="term" value="C:cytoplasm"/>
    <property type="evidence" value="ECO:0007669"/>
    <property type="project" value="TreeGrafter"/>
</dbReference>
<organism evidence="2 3">
    <name type="scientific">Gryllus longicercus</name>
    <dbReference type="NCBI Taxonomy" id="2509291"/>
    <lineage>
        <taxon>Eukaryota</taxon>
        <taxon>Metazoa</taxon>
        <taxon>Ecdysozoa</taxon>
        <taxon>Arthropoda</taxon>
        <taxon>Hexapoda</taxon>
        <taxon>Insecta</taxon>
        <taxon>Pterygota</taxon>
        <taxon>Neoptera</taxon>
        <taxon>Polyneoptera</taxon>
        <taxon>Orthoptera</taxon>
        <taxon>Ensifera</taxon>
        <taxon>Gryllidea</taxon>
        <taxon>Grylloidea</taxon>
        <taxon>Gryllidae</taxon>
        <taxon>Gryllinae</taxon>
        <taxon>Gryllus</taxon>
    </lineage>
</organism>
<comment type="caution">
    <text evidence="2">The sequence shown here is derived from an EMBL/GenBank/DDBJ whole genome shotgun (WGS) entry which is preliminary data.</text>
</comment>
<dbReference type="PANTHER" id="PTHR42909:SF1">
    <property type="entry name" value="CARBOHYDRATE KINASE PFKB DOMAIN-CONTAINING PROTEIN"/>
    <property type="match status" value="1"/>
</dbReference>